<sequence length="987" mass="109492">MAVQGFAVIHAVKRAPAAPGVAPHGAHPTVPPVNLQQIRLAHADAWWKVDEVDESEMTKVRRDGSLPTPGRSGSSGAIPSFQRGRRAAPTGVLPEQHLAGQHVPMAAQNRMPSPEAGSLRLMAADPAMMLNQATMTVAASTPVLGRGSLGRAQTQPPYPQPQPYSARGMRAGGAAQPETNRLCEFLLNQLHIRVQQSHQEREQELRKQMMELKDMEDLFARAKEEVHSVLHRADDESAAAAANGVALPLRAPPSPKPPFAWQPSQEYVTGESHEIVTKVGDFEDQGWVIPVGGSWRLMRGGIYRWTIRIERKCSGRPQLQLGIHGSNHNQPWRLVTTSRCSWSRDDEPWQDRPAGDRLIDEGSFVHIEVDMRGINCTTGSFAMAIDDGPFEEFFDDIPLSQPYSLIPVVSMGGNQSCVSHDPGAHRCRAAADTAAADTAVADSEEMVLLRGLLWGKDGGQDTLAYRLHGPKPLAVVVHPVVTAGKSTWGKPWPQILWDAEEALGLARANRPNETPHGGWDDEAFATAEAQDLLRRQQSGAWTAPEGWHLDRGEEAADGTMTTESDDEYDVHEAAWQNGVIKRQFAETTVVKARIPLRLPSLQSGDEMLIDSNTYFGKGKVAELAMYIAQNPCDYLFVNTTLTPTQSRNLETVLNNAVAAGDAQQRRDENRGIPPGTKFPGLEVIDRNRLVLEIFNLRARTPQAKVQVALARLEYMKGRLSLCTKKQMKDTIRLLQQEVGPFKEVQGYPNNVYAQYHYETSPFETEKSLLRQAELRFKKMLETAPWPTGIGRWQWDWRTFSPWKIPTPWAVVQEATNPIISPTGIGMTKCPMLCADEEKKVRKKARENREGVPTIGIVGYTNAGKTSLMNRLTDAGLRERDLLFQTLDTTMRRVKLPSGGAAFQATLEEIIDCDVLLHVRDIAHPQRTMQKLGSNWVHSDMSQPLYIFAAYPAWESLSSFLITPQDDFAQMLCTKLPKSCCFCSCPTV</sequence>
<keyword evidence="9" id="KW-1185">Reference proteome</keyword>
<dbReference type="PROSITE" id="PS51705">
    <property type="entry name" value="G_HFLX"/>
    <property type="match status" value="1"/>
</dbReference>
<name>A0ABP0NWY9_9DINO</name>
<comment type="caution">
    <text evidence="8">The sequence shown here is derived from an EMBL/GenBank/DDBJ whole genome shotgun (WGS) entry which is preliminary data.</text>
</comment>
<feature type="coiled-coil region" evidence="5">
    <location>
        <begin position="195"/>
        <end position="225"/>
    </location>
</feature>
<dbReference type="Gene3D" id="3.40.50.300">
    <property type="entry name" value="P-loop containing nucleotide triphosphate hydrolases"/>
    <property type="match status" value="1"/>
</dbReference>
<dbReference type="SUPFAM" id="SSF52540">
    <property type="entry name" value="P-loop containing nucleoside triphosphate hydrolases"/>
    <property type="match status" value="1"/>
</dbReference>
<evidence type="ECO:0000313" key="8">
    <source>
        <dbReference type="EMBL" id="CAK9068322.1"/>
    </source>
</evidence>
<dbReference type="PANTHER" id="PTHR10229:SF0">
    <property type="entry name" value="GTP-BINDING PROTEIN 6-RELATED"/>
    <property type="match status" value="1"/>
</dbReference>
<proteinExistence type="predicted"/>
<protein>
    <recommendedName>
        <fullName evidence="7">Hflx-type G domain-containing protein</fullName>
    </recommendedName>
</protein>
<dbReference type="InterPro" id="IPR016496">
    <property type="entry name" value="GTPase_HflX"/>
</dbReference>
<evidence type="ECO:0000256" key="4">
    <source>
        <dbReference type="ARBA" id="ARBA00023134"/>
    </source>
</evidence>
<keyword evidence="2" id="KW-0547">Nucleotide-binding</keyword>
<evidence type="ECO:0000256" key="6">
    <source>
        <dbReference type="SAM" id="MobiDB-lite"/>
    </source>
</evidence>
<evidence type="ECO:0000256" key="1">
    <source>
        <dbReference type="ARBA" id="ARBA00022723"/>
    </source>
</evidence>
<feature type="region of interest" description="Disordered" evidence="6">
    <location>
        <begin position="56"/>
        <end position="88"/>
    </location>
</feature>
<keyword evidence="5" id="KW-0175">Coiled coil</keyword>
<dbReference type="InterPro" id="IPR006073">
    <property type="entry name" value="GTP-bd"/>
</dbReference>
<organism evidence="8 9">
    <name type="scientific">Durusdinium trenchii</name>
    <dbReference type="NCBI Taxonomy" id="1381693"/>
    <lineage>
        <taxon>Eukaryota</taxon>
        <taxon>Sar</taxon>
        <taxon>Alveolata</taxon>
        <taxon>Dinophyceae</taxon>
        <taxon>Suessiales</taxon>
        <taxon>Symbiodiniaceae</taxon>
        <taxon>Durusdinium</taxon>
    </lineage>
</organism>
<gene>
    <name evidence="8" type="ORF">CCMP2556_LOCUS33556</name>
</gene>
<evidence type="ECO:0000313" key="9">
    <source>
        <dbReference type="Proteomes" id="UP001642484"/>
    </source>
</evidence>
<dbReference type="InterPro" id="IPR042108">
    <property type="entry name" value="GTPase_HflX_N_sf"/>
</dbReference>
<evidence type="ECO:0000256" key="3">
    <source>
        <dbReference type="ARBA" id="ARBA00022842"/>
    </source>
</evidence>
<dbReference type="Pfam" id="PF01926">
    <property type="entry name" value="MMR_HSR1"/>
    <property type="match status" value="1"/>
</dbReference>
<dbReference type="Gene3D" id="3.40.50.11060">
    <property type="entry name" value="GTPase HflX, N-terminal domain"/>
    <property type="match status" value="1"/>
</dbReference>
<evidence type="ECO:0000256" key="2">
    <source>
        <dbReference type="ARBA" id="ARBA00022741"/>
    </source>
</evidence>
<accession>A0ABP0NWY9</accession>
<keyword evidence="4" id="KW-0342">GTP-binding</keyword>
<dbReference type="EMBL" id="CAXAMN010022317">
    <property type="protein sequence ID" value="CAK9068322.1"/>
    <property type="molecule type" value="Genomic_DNA"/>
</dbReference>
<reference evidence="8 9" key="1">
    <citation type="submission" date="2024-02" db="EMBL/GenBank/DDBJ databases">
        <authorList>
            <person name="Chen Y."/>
            <person name="Shah S."/>
            <person name="Dougan E. K."/>
            <person name="Thang M."/>
            <person name="Chan C."/>
        </authorList>
    </citation>
    <scope>NUCLEOTIDE SEQUENCE [LARGE SCALE GENOMIC DNA]</scope>
</reference>
<dbReference type="Proteomes" id="UP001642484">
    <property type="component" value="Unassembled WGS sequence"/>
</dbReference>
<feature type="domain" description="Hflx-type G" evidence="7">
    <location>
        <begin position="852"/>
        <end position="898"/>
    </location>
</feature>
<evidence type="ECO:0000256" key="5">
    <source>
        <dbReference type="SAM" id="Coils"/>
    </source>
</evidence>
<keyword evidence="3" id="KW-0460">Magnesium</keyword>
<keyword evidence="1" id="KW-0479">Metal-binding</keyword>
<dbReference type="PANTHER" id="PTHR10229">
    <property type="entry name" value="GTP-BINDING PROTEIN HFLX"/>
    <property type="match status" value="1"/>
</dbReference>
<dbReference type="InterPro" id="IPR027417">
    <property type="entry name" value="P-loop_NTPase"/>
</dbReference>
<dbReference type="InterPro" id="IPR025121">
    <property type="entry name" value="GTPase_HflX_N"/>
</dbReference>
<evidence type="ECO:0000259" key="7">
    <source>
        <dbReference type="PROSITE" id="PS51705"/>
    </source>
</evidence>
<dbReference type="Pfam" id="PF13167">
    <property type="entry name" value="GTP-bdg_N"/>
    <property type="match status" value="1"/>
</dbReference>
<dbReference type="InterPro" id="IPR030394">
    <property type="entry name" value="G_HFLX_dom"/>
</dbReference>